<dbReference type="OrthoDB" id="5371646at2759"/>
<proteinExistence type="predicted"/>
<accession>A0A9P4HQQ6</accession>
<organism evidence="2 3">
    <name type="scientific">Saccharata proteae CBS 121410</name>
    <dbReference type="NCBI Taxonomy" id="1314787"/>
    <lineage>
        <taxon>Eukaryota</taxon>
        <taxon>Fungi</taxon>
        <taxon>Dikarya</taxon>
        <taxon>Ascomycota</taxon>
        <taxon>Pezizomycotina</taxon>
        <taxon>Dothideomycetes</taxon>
        <taxon>Dothideomycetes incertae sedis</taxon>
        <taxon>Botryosphaeriales</taxon>
        <taxon>Saccharataceae</taxon>
        <taxon>Saccharata</taxon>
    </lineage>
</organism>
<feature type="compositionally biased region" description="Basic and acidic residues" evidence="1">
    <location>
        <begin position="271"/>
        <end position="287"/>
    </location>
</feature>
<evidence type="ECO:0000256" key="1">
    <source>
        <dbReference type="SAM" id="MobiDB-lite"/>
    </source>
</evidence>
<feature type="region of interest" description="Disordered" evidence="1">
    <location>
        <begin position="107"/>
        <end position="301"/>
    </location>
</feature>
<sequence length="301" mass="32791">MEPTRDIPWAEHEKVYLLAEIIKAAPLSSDTLFQIVRNAGIHPKWTEIALPHGRSLRQCQIAFQDLATSASGDPRSSGPVQYPQPMYAPPVEIPKKRAYPQEMSTPAGRLIQPRPANTYPADMMTGPTYIMSPTMGESSNKKRRGRPTKAEAQARAAEAAARGEPYPPPKAVKRSSLHAGSDSLGAPTGPASMPTVMSTSSGPSSSSSIQKSPRPPELGAPVQTYREERESTRGDPTPPRLLIHPSPKPLHEPPPTLPRISTVEASSTTSEPRERDLLREKSEEIHRGRTTPHSFKDTVGI</sequence>
<dbReference type="AlphaFoldDB" id="A0A9P4HQQ6"/>
<reference evidence="2" key="1">
    <citation type="journal article" date="2020" name="Stud. Mycol.">
        <title>101 Dothideomycetes genomes: a test case for predicting lifestyles and emergence of pathogens.</title>
        <authorList>
            <person name="Haridas S."/>
            <person name="Albert R."/>
            <person name="Binder M."/>
            <person name="Bloem J."/>
            <person name="Labutti K."/>
            <person name="Salamov A."/>
            <person name="Andreopoulos B."/>
            <person name="Baker S."/>
            <person name="Barry K."/>
            <person name="Bills G."/>
            <person name="Bluhm B."/>
            <person name="Cannon C."/>
            <person name="Castanera R."/>
            <person name="Culley D."/>
            <person name="Daum C."/>
            <person name="Ezra D."/>
            <person name="Gonzalez J."/>
            <person name="Henrissat B."/>
            <person name="Kuo A."/>
            <person name="Liang C."/>
            <person name="Lipzen A."/>
            <person name="Lutzoni F."/>
            <person name="Magnuson J."/>
            <person name="Mondo S."/>
            <person name="Nolan M."/>
            <person name="Ohm R."/>
            <person name="Pangilinan J."/>
            <person name="Park H.-J."/>
            <person name="Ramirez L."/>
            <person name="Alfaro M."/>
            <person name="Sun H."/>
            <person name="Tritt A."/>
            <person name="Yoshinaga Y."/>
            <person name="Zwiers L.-H."/>
            <person name="Turgeon B."/>
            <person name="Goodwin S."/>
            <person name="Spatafora J."/>
            <person name="Crous P."/>
            <person name="Grigoriev I."/>
        </authorList>
    </citation>
    <scope>NUCLEOTIDE SEQUENCE</scope>
    <source>
        <strain evidence="2">CBS 121410</strain>
    </source>
</reference>
<evidence type="ECO:0000313" key="3">
    <source>
        <dbReference type="Proteomes" id="UP000799776"/>
    </source>
</evidence>
<keyword evidence="3" id="KW-1185">Reference proteome</keyword>
<dbReference type="Proteomes" id="UP000799776">
    <property type="component" value="Unassembled WGS sequence"/>
</dbReference>
<comment type="caution">
    <text evidence="2">The sequence shown here is derived from an EMBL/GenBank/DDBJ whole genome shotgun (WGS) entry which is preliminary data.</text>
</comment>
<gene>
    <name evidence="2" type="ORF">K490DRAFT_75643</name>
</gene>
<name>A0A9P4HQQ6_9PEZI</name>
<feature type="compositionally biased region" description="Low complexity" evidence="1">
    <location>
        <begin position="192"/>
        <end position="212"/>
    </location>
</feature>
<evidence type="ECO:0008006" key="4">
    <source>
        <dbReference type="Google" id="ProtNLM"/>
    </source>
</evidence>
<protein>
    <recommendedName>
        <fullName evidence="4">Myb-like domain-containing protein</fullName>
    </recommendedName>
</protein>
<feature type="compositionally biased region" description="Pro residues" evidence="1">
    <location>
        <begin position="246"/>
        <end position="257"/>
    </location>
</feature>
<feature type="compositionally biased region" description="Low complexity" evidence="1">
    <location>
        <begin position="150"/>
        <end position="162"/>
    </location>
</feature>
<dbReference type="EMBL" id="ML978738">
    <property type="protein sequence ID" value="KAF2084686.1"/>
    <property type="molecule type" value="Genomic_DNA"/>
</dbReference>
<evidence type="ECO:0000313" key="2">
    <source>
        <dbReference type="EMBL" id="KAF2084686.1"/>
    </source>
</evidence>